<keyword evidence="13" id="KW-1185">Reference proteome</keyword>
<dbReference type="GO" id="GO:0004888">
    <property type="term" value="F:transmembrane signaling receptor activity"/>
    <property type="evidence" value="ECO:0007669"/>
    <property type="project" value="InterPro"/>
</dbReference>
<feature type="domain" description="Methyl-accepting transducer" evidence="10">
    <location>
        <begin position="261"/>
        <end position="497"/>
    </location>
</feature>
<evidence type="ECO:0000256" key="4">
    <source>
        <dbReference type="ARBA" id="ARBA00023136"/>
    </source>
</evidence>
<dbReference type="PATRIC" id="fig|54398.3.peg.938"/>
<dbReference type="SUPFAM" id="SSF58104">
    <property type="entry name" value="Methyl-accepting chemotaxis protein (MCP) signaling domain"/>
    <property type="match status" value="1"/>
</dbReference>
<evidence type="ECO:0000256" key="7">
    <source>
        <dbReference type="PROSITE-ProRule" id="PRU00284"/>
    </source>
</evidence>
<evidence type="ECO:0000256" key="2">
    <source>
        <dbReference type="ARBA" id="ARBA00022692"/>
    </source>
</evidence>
<protein>
    <submittedName>
        <fullName evidence="12">Methyl-accepting chemotaxis protein</fullName>
    </submittedName>
</protein>
<dbReference type="OrthoDB" id="9765653at2"/>
<accession>A0A0T5YUL0</accession>
<evidence type="ECO:0000259" key="11">
    <source>
        <dbReference type="PROSITE" id="PS50885"/>
    </source>
</evidence>
<evidence type="ECO:0000313" key="12">
    <source>
        <dbReference type="EMBL" id="KRT54315.1"/>
    </source>
</evidence>
<dbReference type="PANTHER" id="PTHR32089:SF119">
    <property type="entry name" value="METHYL-ACCEPTING CHEMOTAXIS PROTEIN CTPL"/>
    <property type="match status" value="1"/>
</dbReference>
<evidence type="ECO:0000256" key="8">
    <source>
        <dbReference type="SAM" id="MobiDB-lite"/>
    </source>
</evidence>
<evidence type="ECO:0000256" key="1">
    <source>
        <dbReference type="ARBA" id="ARBA00004141"/>
    </source>
</evidence>
<dbReference type="GO" id="GO:0006935">
    <property type="term" value="P:chemotaxis"/>
    <property type="evidence" value="ECO:0007669"/>
    <property type="project" value="InterPro"/>
</dbReference>
<dbReference type="SMART" id="SM00283">
    <property type="entry name" value="MA"/>
    <property type="match status" value="1"/>
</dbReference>
<dbReference type="EMBL" id="LDXT01000092">
    <property type="protein sequence ID" value="KRT54315.1"/>
    <property type="molecule type" value="Genomic_DNA"/>
</dbReference>
<evidence type="ECO:0000313" key="13">
    <source>
        <dbReference type="Proteomes" id="UP000051634"/>
    </source>
</evidence>
<dbReference type="Gene3D" id="1.10.287.950">
    <property type="entry name" value="Methyl-accepting chemotaxis protein"/>
    <property type="match status" value="1"/>
</dbReference>
<dbReference type="Pfam" id="PF00672">
    <property type="entry name" value="HAMP"/>
    <property type="match status" value="1"/>
</dbReference>
<dbReference type="InterPro" id="IPR004090">
    <property type="entry name" value="Chemotax_Me-accpt_rcpt"/>
</dbReference>
<dbReference type="PANTHER" id="PTHR32089">
    <property type="entry name" value="METHYL-ACCEPTING CHEMOTAXIS PROTEIN MCPB"/>
    <property type="match status" value="1"/>
</dbReference>
<gene>
    <name evidence="12" type="ORF">Ga0074115_10476</name>
</gene>
<keyword evidence="4 9" id="KW-0472">Membrane</keyword>
<dbReference type="RefSeq" id="WP_060528252.1">
    <property type="nucleotide sequence ID" value="NZ_KQ557120.1"/>
</dbReference>
<dbReference type="CDD" id="cd11386">
    <property type="entry name" value="MCP_signal"/>
    <property type="match status" value="1"/>
</dbReference>
<dbReference type="PRINTS" id="PR00260">
    <property type="entry name" value="CHEMTRNSDUCR"/>
</dbReference>
<sequence length="533" mass="56060">MPIKKAKQRYHSLGSTILLGILGTGLATLLTFSVVLYKVQTDADEVRLRETAEAVLQPIIGLATRAVNGSNVMKLRGRDAQFLYASSGLKYLAIVGTSKGAPKSAFGKARPPSPVAYTFIGNGVDGEAMKQLAANVQQTLIDEEGWNYVVRRTLPDVTNGGEILAVFSAQSLQGSVWRTVKQVAVVAFVVMGLTLGVGILIGRWISRPIVATSKRIKAISDSLDLSARVEVASQAEVGEMAEAFNNLLNKMQEIIHHVESSVAELSRSAEQLSQTTSSSNHRTIEQEGQTRQVVVAMNEMAVVVEHVAENASHAAGAAKDANDKAAEGQTVVEETIGAINGLAESVEMTLAVVRQLGKESDNIGGVLEVIHGIAEQTNLLALNAAIEAARAGESGRGFAVVADEVRTLAGRTAQSTQEIQAMIERLQVGAGGAIRAIENGSERAAKSVAQASEAGITLQAIADAVATITSMNNEIANSSLEHAAAAEEINKNISRISELTELATGDSSETATAAESLAALSDQLKVMVGQFKT</sequence>
<feature type="transmembrane region" description="Helical" evidence="9">
    <location>
        <begin position="12"/>
        <end position="37"/>
    </location>
</feature>
<keyword evidence="2 9" id="KW-0812">Transmembrane</keyword>
<keyword evidence="5 7" id="KW-0807">Transducer</keyword>
<dbReference type="Proteomes" id="UP000051634">
    <property type="component" value="Unassembled WGS sequence"/>
</dbReference>
<evidence type="ECO:0000256" key="9">
    <source>
        <dbReference type="SAM" id="Phobius"/>
    </source>
</evidence>
<evidence type="ECO:0000256" key="6">
    <source>
        <dbReference type="ARBA" id="ARBA00029447"/>
    </source>
</evidence>
<dbReference type="PROSITE" id="PS50111">
    <property type="entry name" value="CHEMOTAXIS_TRANSDUC_2"/>
    <property type="match status" value="1"/>
</dbReference>
<evidence type="ECO:0000256" key="3">
    <source>
        <dbReference type="ARBA" id="ARBA00022989"/>
    </source>
</evidence>
<organism evidence="12 13">
    <name type="scientific">endosymbiont of Ridgeia piscesae</name>
    <dbReference type="NCBI Taxonomy" id="54398"/>
    <lineage>
        <taxon>Bacteria</taxon>
        <taxon>Pseudomonadati</taxon>
        <taxon>Pseudomonadota</taxon>
        <taxon>Gammaproteobacteria</taxon>
        <taxon>sulfur-oxidizing symbionts</taxon>
    </lineage>
</organism>
<dbReference type="CDD" id="cd06225">
    <property type="entry name" value="HAMP"/>
    <property type="match status" value="1"/>
</dbReference>
<proteinExistence type="inferred from homology"/>
<dbReference type="AlphaFoldDB" id="A0A0T5YUL0"/>
<comment type="caution">
    <text evidence="12">The sequence shown here is derived from an EMBL/GenBank/DDBJ whole genome shotgun (WGS) entry which is preliminary data.</text>
</comment>
<dbReference type="InterPro" id="IPR003660">
    <property type="entry name" value="HAMP_dom"/>
</dbReference>
<reference evidence="12 13" key="1">
    <citation type="submission" date="2015-11" db="EMBL/GenBank/DDBJ databases">
        <title>The genome of Candidatus Endoriftia persephone in Ridgeia piscesae and population structure of the North Eastern Pacific vestimentiferan symbionts.</title>
        <authorList>
            <person name="Perez M."/>
            <person name="Juniper K.S."/>
        </authorList>
    </citation>
    <scope>NUCLEOTIDE SEQUENCE [LARGE SCALE GENOMIC DNA]</scope>
    <source>
        <strain evidence="12">Ind11</strain>
    </source>
</reference>
<feature type="domain" description="HAMP" evidence="11">
    <location>
        <begin position="203"/>
        <end position="256"/>
    </location>
</feature>
<feature type="compositionally biased region" description="Polar residues" evidence="8">
    <location>
        <begin position="268"/>
        <end position="288"/>
    </location>
</feature>
<dbReference type="InterPro" id="IPR004089">
    <property type="entry name" value="MCPsignal_dom"/>
</dbReference>
<dbReference type="SMART" id="SM00304">
    <property type="entry name" value="HAMP"/>
    <property type="match status" value="2"/>
</dbReference>
<evidence type="ECO:0000259" key="10">
    <source>
        <dbReference type="PROSITE" id="PS50111"/>
    </source>
</evidence>
<dbReference type="FunFam" id="1.10.287.950:FF:000001">
    <property type="entry name" value="Methyl-accepting chemotaxis sensory transducer"/>
    <property type="match status" value="1"/>
</dbReference>
<keyword evidence="3 9" id="KW-1133">Transmembrane helix</keyword>
<feature type="transmembrane region" description="Helical" evidence="9">
    <location>
        <begin position="183"/>
        <end position="205"/>
    </location>
</feature>
<dbReference type="GO" id="GO:0007165">
    <property type="term" value="P:signal transduction"/>
    <property type="evidence" value="ECO:0007669"/>
    <property type="project" value="UniProtKB-KW"/>
</dbReference>
<name>A0A0T5YUL0_9GAMM</name>
<evidence type="ECO:0000256" key="5">
    <source>
        <dbReference type="ARBA" id="ARBA00023224"/>
    </source>
</evidence>
<dbReference type="Pfam" id="PF00015">
    <property type="entry name" value="MCPsignal"/>
    <property type="match status" value="1"/>
</dbReference>
<comment type="subcellular location">
    <subcellularLocation>
        <location evidence="1">Membrane</location>
        <topology evidence="1">Multi-pass membrane protein</topology>
    </subcellularLocation>
</comment>
<dbReference type="GO" id="GO:0016020">
    <property type="term" value="C:membrane"/>
    <property type="evidence" value="ECO:0007669"/>
    <property type="project" value="UniProtKB-SubCell"/>
</dbReference>
<feature type="region of interest" description="Disordered" evidence="8">
    <location>
        <begin position="267"/>
        <end position="288"/>
    </location>
</feature>
<dbReference type="PROSITE" id="PS50885">
    <property type="entry name" value="HAMP"/>
    <property type="match status" value="1"/>
</dbReference>
<comment type="similarity">
    <text evidence="6">Belongs to the methyl-accepting chemotaxis (MCP) protein family.</text>
</comment>